<accession>A0ABX7BU42</accession>
<dbReference type="Proteomes" id="UP000595460">
    <property type="component" value="Chromosome"/>
</dbReference>
<reference evidence="2 3" key="1">
    <citation type="submission" date="2021-01" db="EMBL/GenBank/DDBJ databases">
        <title>Genome seq and assembly of Devosia sp. G19.</title>
        <authorList>
            <person name="Chhetri G."/>
        </authorList>
    </citation>
    <scope>NUCLEOTIDE SEQUENCE [LARGE SCALE GENOMIC DNA]</scope>
    <source>
        <strain evidence="2 3">G19</strain>
    </source>
</reference>
<organism evidence="2 3">
    <name type="scientific">Devosia oryziradicis</name>
    <dbReference type="NCBI Taxonomy" id="2801335"/>
    <lineage>
        <taxon>Bacteria</taxon>
        <taxon>Pseudomonadati</taxon>
        <taxon>Pseudomonadota</taxon>
        <taxon>Alphaproteobacteria</taxon>
        <taxon>Hyphomicrobiales</taxon>
        <taxon>Devosiaceae</taxon>
        <taxon>Devosia</taxon>
    </lineage>
</organism>
<sequence length="124" mass="12571">MRKLITTLAMTGVLGLGATSVTSAAPVPGYEGLYNAVAVACSLPSEDTAADLAACEAAINAYAAALVANVDISVANKSFQELRAEVFTANEPDEEFQADVDALFELLLPESGALAPAASPTIPG</sequence>
<dbReference type="RefSeq" id="WP_201655076.1">
    <property type="nucleotide sequence ID" value="NZ_CP068047.1"/>
</dbReference>
<evidence type="ECO:0000313" key="2">
    <source>
        <dbReference type="EMBL" id="QQR35446.1"/>
    </source>
</evidence>
<keyword evidence="1" id="KW-0732">Signal</keyword>
<evidence type="ECO:0000256" key="1">
    <source>
        <dbReference type="SAM" id="SignalP"/>
    </source>
</evidence>
<keyword evidence="3" id="KW-1185">Reference proteome</keyword>
<dbReference type="EMBL" id="CP068047">
    <property type="protein sequence ID" value="QQR35446.1"/>
    <property type="molecule type" value="Genomic_DNA"/>
</dbReference>
<protein>
    <submittedName>
        <fullName evidence="2">Uncharacterized protein</fullName>
    </submittedName>
</protein>
<feature type="chain" id="PRO_5045108317" evidence="1">
    <location>
        <begin position="25"/>
        <end position="124"/>
    </location>
</feature>
<evidence type="ECO:0000313" key="3">
    <source>
        <dbReference type="Proteomes" id="UP000595460"/>
    </source>
</evidence>
<gene>
    <name evidence="2" type="ORF">JI749_13940</name>
</gene>
<proteinExistence type="predicted"/>
<name>A0ABX7BU42_9HYPH</name>
<feature type="signal peptide" evidence="1">
    <location>
        <begin position="1"/>
        <end position="24"/>
    </location>
</feature>